<protein>
    <submittedName>
        <fullName evidence="1">Uncharacterized protein</fullName>
    </submittedName>
</protein>
<comment type="caution">
    <text evidence="1">The sequence shown here is derived from an EMBL/GenBank/DDBJ whole genome shotgun (WGS) entry which is preliminary data.</text>
</comment>
<name>A0ABV6U260_9ACTN</name>
<accession>A0ABV6U260</accession>
<dbReference type="Proteomes" id="UP001589870">
    <property type="component" value="Unassembled WGS sequence"/>
</dbReference>
<dbReference type="RefSeq" id="WP_394300742.1">
    <property type="nucleotide sequence ID" value="NZ_JBHMQT010000014.1"/>
</dbReference>
<gene>
    <name evidence="1" type="ORF">ACFHYQ_09570</name>
</gene>
<organism evidence="1 2">
    <name type="scientific">Sphaerimonospora cavernae</name>
    <dbReference type="NCBI Taxonomy" id="1740611"/>
    <lineage>
        <taxon>Bacteria</taxon>
        <taxon>Bacillati</taxon>
        <taxon>Actinomycetota</taxon>
        <taxon>Actinomycetes</taxon>
        <taxon>Streptosporangiales</taxon>
        <taxon>Streptosporangiaceae</taxon>
        <taxon>Sphaerimonospora</taxon>
    </lineage>
</organism>
<proteinExistence type="predicted"/>
<sequence>MYTVDFDPIAQQQADALPTIAGTVQTHPCILNVFSADRTVCLAAFRS</sequence>
<evidence type="ECO:0000313" key="1">
    <source>
        <dbReference type="EMBL" id="MFC0862542.1"/>
    </source>
</evidence>
<keyword evidence="2" id="KW-1185">Reference proteome</keyword>
<reference evidence="1 2" key="1">
    <citation type="submission" date="2024-09" db="EMBL/GenBank/DDBJ databases">
        <authorList>
            <person name="Sun Q."/>
            <person name="Mori K."/>
        </authorList>
    </citation>
    <scope>NUCLEOTIDE SEQUENCE [LARGE SCALE GENOMIC DNA]</scope>
    <source>
        <strain evidence="1 2">TBRC 1851</strain>
    </source>
</reference>
<evidence type="ECO:0000313" key="2">
    <source>
        <dbReference type="Proteomes" id="UP001589870"/>
    </source>
</evidence>
<dbReference type="EMBL" id="JBHMQT010000014">
    <property type="protein sequence ID" value="MFC0862542.1"/>
    <property type="molecule type" value="Genomic_DNA"/>
</dbReference>